<evidence type="ECO:0000313" key="2">
    <source>
        <dbReference type="Proteomes" id="UP001597101"/>
    </source>
</evidence>
<name>A0ABW3FDJ1_9HYPH</name>
<keyword evidence="2" id="KW-1185">Reference proteome</keyword>
<dbReference type="RefSeq" id="WP_377211359.1">
    <property type="nucleotide sequence ID" value="NZ_JBHTJV010000003.1"/>
</dbReference>
<organism evidence="1 2">
    <name type="scientific">Pseudahrensia aquimaris</name>
    <dbReference type="NCBI Taxonomy" id="744461"/>
    <lineage>
        <taxon>Bacteria</taxon>
        <taxon>Pseudomonadati</taxon>
        <taxon>Pseudomonadota</taxon>
        <taxon>Alphaproteobacteria</taxon>
        <taxon>Hyphomicrobiales</taxon>
        <taxon>Ahrensiaceae</taxon>
        <taxon>Pseudahrensia</taxon>
    </lineage>
</organism>
<reference evidence="2" key="1">
    <citation type="journal article" date="2019" name="Int. J. Syst. Evol. Microbiol.">
        <title>The Global Catalogue of Microorganisms (GCM) 10K type strain sequencing project: providing services to taxonomists for standard genome sequencing and annotation.</title>
        <authorList>
            <consortium name="The Broad Institute Genomics Platform"/>
            <consortium name="The Broad Institute Genome Sequencing Center for Infectious Disease"/>
            <person name="Wu L."/>
            <person name="Ma J."/>
        </authorList>
    </citation>
    <scope>NUCLEOTIDE SEQUENCE [LARGE SCALE GENOMIC DNA]</scope>
    <source>
        <strain evidence="2">CCUG 60023</strain>
    </source>
</reference>
<accession>A0ABW3FDJ1</accession>
<gene>
    <name evidence="1" type="ORF">ACFQ14_03660</name>
</gene>
<comment type="caution">
    <text evidence="1">The sequence shown here is derived from an EMBL/GenBank/DDBJ whole genome shotgun (WGS) entry which is preliminary data.</text>
</comment>
<dbReference type="EMBL" id="JBHTJV010000003">
    <property type="protein sequence ID" value="MFD0915498.1"/>
    <property type="molecule type" value="Genomic_DNA"/>
</dbReference>
<evidence type="ECO:0000313" key="1">
    <source>
        <dbReference type="EMBL" id="MFD0915498.1"/>
    </source>
</evidence>
<protein>
    <submittedName>
        <fullName evidence="1">Uncharacterized protein</fullName>
    </submittedName>
</protein>
<proteinExistence type="predicted"/>
<dbReference type="Proteomes" id="UP001597101">
    <property type="component" value="Unassembled WGS sequence"/>
</dbReference>
<sequence length="272" mass="30256">MNINTIFWGLSLLLAIFGFGIQMFGGYMMTTKANAFFAPTGLPDTEFKKLQVENAYESKRGWKDSYVAMLQPDKLVADRAISFETRVPIKAIANSTGIKIDNDLTLKLAAEKWAANYGPKECGRAKLRLADSCEVSVARVKIKEPRSGKKYVSAYFRLLYTLKEPQTLPSEDRSYRFVSDAMPKAKTAKRHKASKTYSFESAARYRAKEYASTARLCKKLIKRNGLCSANILLNAYSSRKSKSGRWGMSSTTLAATLVDLGPREDHLANAGG</sequence>